<sequence>MNELVTNQQVIGKAILQLYTNMKKDSTSRKSTEYFKRRTDVLNERWANAEQTHAEIIKIKELSYEYWTSEYYKQIEKSYRDCYKYIQDSTTCINEFSEDEDTRVKYQMQRIQDLQHIINRIDDALAHD</sequence>
<evidence type="ECO:0000313" key="2">
    <source>
        <dbReference type="Proteomes" id="UP001154078"/>
    </source>
</evidence>
<protein>
    <submittedName>
        <fullName evidence="1">Uncharacterized protein</fullName>
    </submittedName>
</protein>
<proteinExistence type="predicted"/>
<organism evidence="1 2">
    <name type="scientific">Brassicogethes aeneus</name>
    <name type="common">Rape pollen beetle</name>
    <name type="synonym">Meligethes aeneus</name>
    <dbReference type="NCBI Taxonomy" id="1431903"/>
    <lineage>
        <taxon>Eukaryota</taxon>
        <taxon>Metazoa</taxon>
        <taxon>Ecdysozoa</taxon>
        <taxon>Arthropoda</taxon>
        <taxon>Hexapoda</taxon>
        <taxon>Insecta</taxon>
        <taxon>Pterygota</taxon>
        <taxon>Neoptera</taxon>
        <taxon>Endopterygota</taxon>
        <taxon>Coleoptera</taxon>
        <taxon>Polyphaga</taxon>
        <taxon>Cucujiformia</taxon>
        <taxon>Nitidulidae</taxon>
        <taxon>Meligethinae</taxon>
        <taxon>Brassicogethes</taxon>
    </lineage>
</organism>
<accession>A0A9P0FMQ8</accession>
<evidence type="ECO:0000313" key="1">
    <source>
        <dbReference type="EMBL" id="CAH0560394.1"/>
    </source>
</evidence>
<keyword evidence="2" id="KW-1185">Reference proteome</keyword>
<name>A0A9P0FMQ8_BRAAE</name>
<reference evidence="1" key="1">
    <citation type="submission" date="2021-12" db="EMBL/GenBank/DDBJ databases">
        <authorList>
            <person name="King R."/>
        </authorList>
    </citation>
    <scope>NUCLEOTIDE SEQUENCE</scope>
</reference>
<dbReference type="AlphaFoldDB" id="A0A9P0FMQ8"/>
<gene>
    <name evidence="1" type="ORF">MELIAE_LOCUS10151</name>
</gene>
<dbReference type="Proteomes" id="UP001154078">
    <property type="component" value="Chromosome 7"/>
</dbReference>
<dbReference type="OrthoDB" id="5989194at2759"/>
<dbReference type="EMBL" id="OV121138">
    <property type="protein sequence ID" value="CAH0560394.1"/>
    <property type="molecule type" value="Genomic_DNA"/>
</dbReference>